<name>A0A2W2F5S4_9ACTN</name>
<dbReference type="Gene3D" id="3.40.50.150">
    <property type="entry name" value="Vaccinia Virus protein VP39"/>
    <property type="match status" value="1"/>
</dbReference>
<dbReference type="GO" id="GO:0032259">
    <property type="term" value="P:methylation"/>
    <property type="evidence" value="ECO:0007669"/>
    <property type="project" value="UniProtKB-KW"/>
</dbReference>
<dbReference type="GO" id="GO:0009312">
    <property type="term" value="P:oligosaccharide biosynthetic process"/>
    <property type="evidence" value="ECO:0007669"/>
    <property type="project" value="InterPro"/>
</dbReference>
<accession>A0A2W2F5S4</accession>
<organism evidence="4 5">
    <name type="scientific">Nonomuraea aridisoli</name>
    <dbReference type="NCBI Taxonomy" id="2070368"/>
    <lineage>
        <taxon>Bacteria</taxon>
        <taxon>Bacillati</taxon>
        <taxon>Actinomycetota</taxon>
        <taxon>Actinomycetes</taxon>
        <taxon>Streptosporangiales</taxon>
        <taxon>Streptosporangiaceae</taxon>
        <taxon>Nonomuraea</taxon>
    </lineage>
</organism>
<dbReference type="AlphaFoldDB" id="A0A2W2F5S4"/>
<dbReference type="Proteomes" id="UP000249304">
    <property type="component" value="Unassembled WGS sequence"/>
</dbReference>
<evidence type="ECO:0000256" key="2">
    <source>
        <dbReference type="ARBA" id="ARBA00022679"/>
    </source>
</evidence>
<dbReference type="SUPFAM" id="SSF53335">
    <property type="entry name" value="S-adenosyl-L-methionine-dependent methyltransferases"/>
    <property type="match status" value="1"/>
</dbReference>
<dbReference type="CDD" id="cd02440">
    <property type="entry name" value="AdoMet_MTases"/>
    <property type="match status" value="1"/>
</dbReference>
<dbReference type="InterPro" id="IPR008715">
    <property type="entry name" value="SAM-MeTfrase_NodS-like"/>
</dbReference>
<keyword evidence="5" id="KW-1185">Reference proteome</keyword>
<sequence>MSKAGDALHRTFFRMLSRLPGKGAQVSLGRYFDWWHRKPDPWSYTRDTYEQDRHASLLASLPPRAYARILDVGCSEGFFTDRLALAHPQAETVGVDVSAQAVRSATGRGASPARFACMDIRHQTPEGAFDLVVCTEMLYYVGDPRLLRRVSERLTGLLRPGGVLVASHPWPESRRLHRHFSADALLRPLGEHVVPHDERSYTICLYERTGSDDGSVPTTH</sequence>
<dbReference type="PANTHER" id="PTHR43464:SF19">
    <property type="entry name" value="UBIQUINONE BIOSYNTHESIS O-METHYLTRANSFERASE, MITOCHONDRIAL"/>
    <property type="match status" value="1"/>
</dbReference>
<keyword evidence="2" id="KW-0808">Transferase</keyword>
<dbReference type="PANTHER" id="PTHR43464">
    <property type="entry name" value="METHYLTRANSFERASE"/>
    <property type="match status" value="1"/>
</dbReference>
<comment type="caution">
    <text evidence="4">The sequence shown here is derived from an EMBL/GenBank/DDBJ whole genome shotgun (WGS) entry which is preliminary data.</text>
</comment>
<evidence type="ECO:0000313" key="4">
    <source>
        <dbReference type="EMBL" id="PZG23495.1"/>
    </source>
</evidence>
<evidence type="ECO:0000313" key="5">
    <source>
        <dbReference type="Proteomes" id="UP000249304"/>
    </source>
</evidence>
<keyword evidence="1" id="KW-0489">Methyltransferase</keyword>
<dbReference type="GO" id="GO:0008757">
    <property type="term" value="F:S-adenosylmethionine-dependent methyltransferase activity"/>
    <property type="evidence" value="ECO:0007669"/>
    <property type="project" value="InterPro"/>
</dbReference>
<dbReference type="OrthoDB" id="116799at2"/>
<keyword evidence="3" id="KW-0949">S-adenosyl-L-methionine</keyword>
<dbReference type="RefSeq" id="WP_111175105.1">
    <property type="nucleotide sequence ID" value="NZ_POUD01000002.1"/>
</dbReference>
<gene>
    <name evidence="4" type="ORF">C1J01_00810</name>
</gene>
<reference evidence="4 5" key="1">
    <citation type="submission" date="2018-01" db="EMBL/GenBank/DDBJ databases">
        <title>Draft genome sequence of Nonomuraea sp. KC333.</title>
        <authorList>
            <person name="Sahin N."/>
            <person name="Saygin H."/>
            <person name="Ay H."/>
        </authorList>
    </citation>
    <scope>NUCLEOTIDE SEQUENCE [LARGE SCALE GENOMIC DNA]</scope>
    <source>
        <strain evidence="4 5">KC333</strain>
    </source>
</reference>
<protein>
    <recommendedName>
        <fullName evidence="6">Methyltransferase domain-containing protein</fullName>
    </recommendedName>
</protein>
<dbReference type="InterPro" id="IPR029063">
    <property type="entry name" value="SAM-dependent_MTases_sf"/>
</dbReference>
<proteinExistence type="predicted"/>
<evidence type="ECO:0000256" key="1">
    <source>
        <dbReference type="ARBA" id="ARBA00022603"/>
    </source>
</evidence>
<evidence type="ECO:0008006" key="6">
    <source>
        <dbReference type="Google" id="ProtNLM"/>
    </source>
</evidence>
<dbReference type="EMBL" id="POUD01000002">
    <property type="protein sequence ID" value="PZG23495.1"/>
    <property type="molecule type" value="Genomic_DNA"/>
</dbReference>
<evidence type="ECO:0000256" key="3">
    <source>
        <dbReference type="ARBA" id="ARBA00022691"/>
    </source>
</evidence>
<dbReference type="Pfam" id="PF05401">
    <property type="entry name" value="NodS"/>
    <property type="match status" value="1"/>
</dbReference>